<dbReference type="Pfam" id="PF17162">
    <property type="entry name" value="DUF5118"/>
    <property type="match status" value="1"/>
</dbReference>
<gene>
    <name evidence="4" type="ORF">MNBD_BACTEROID04-1705</name>
</gene>
<evidence type="ECO:0008006" key="5">
    <source>
        <dbReference type="Google" id="ProtNLM"/>
    </source>
</evidence>
<dbReference type="AlphaFoldDB" id="A0A3B0UTN1"/>
<feature type="region of interest" description="Disordered" evidence="1">
    <location>
        <begin position="26"/>
        <end position="48"/>
    </location>
</feature>
<protein>
    <recommendedName>
        <fullName evidence="5">DUF5117 domain-containing protein</fullName>
    </recommendedName>
</protein>
<sequence length="442" mass="50529">MPKKILANLLTLMLIIGISSTAEAQKKRKRKKEVTVAPTPPPKPKKNAIQPYNKVITKEAKTDNGLFKVHTIDDKYLYEIPDSLFERELLMVTRIAKNTSNNRSFGGQKTNTQVLRWQKKGKTVLLRVVSYNIVADKELPVHEAVVNSNFEPVLFSFPIKAYNNDKTATVIDVTELFSTDVKALGLPSFVRKNYKITKLDTKKSYIESVKSYPKNIEVHHVKTYAANAAPSNSSTGIVSVEMSSSMILLPKKPMKRRIFDERVGWFTTSQTDYGSEAQKSDKVTFLDRWRLEVKKEDIEKFKRGELVEPKKQIVYYIDRATPKKWRKYIKQGIEDWQVAFEAAGFKNAIIAKDPPTKKEDSEWSPEDVRYSVVRYLASPIPNANGPHVSDPRSGEILESDINWYHNVMSLLKGWFFVQTAAINPEAQTTEFKDKVMGELIQF</sequence>
<feature type="non-terminal residue" evidence="4">
    <location>
        <position position="442"/>
    </location>
</feature>
<dbReference type="SUPFAM" id="SSF55486">
    <property type="entry name" value="Metalloproteases ('zincins'), catalytic domain"/>
    <property type="match status" value="1"/>
</dbReference>
<dbReference type="Pfam" id="PF17148">
    <property type="entry name" value="DUF5117"/>
    <property type="match status" value="1"/>
</dbReference>
<reference evidence="4" key="1">
    <citation type="submission" date="2018-06" db="EMBL/GenBank/DDBJ databases">
        <authorList>
            <person name="Zhirakovskaya E."/>
        </authorList>
    </citation>
    <scope>NUCLEOTIDE SEQUENCE</scope>
</reference>
<evidence type="ECO:0000313" key="4">
    <source>
        <dbReference type="EMBL" id="VAW23454.1"/>
    </source>
</evidence>
<proteinExistence type="predicted"/>
<name>A0A3B0UTN1_9ZZZZ</name>
<evidence type="ECO:0000256" key="1">
    <source>
        <dbReference type="SAM" id="MobiDB-lite"/>
    </source>
</evidence>
<accession>A0A3B0UTN1</accession>
<organism evidence="4">
    <name type="scientific">hydrothermal vent metagenome</name>
    <dbReference type="NCBI Taxonomy" id="652676"/>
    <lineage>
        <taxon>unclassified sequences</taxon>
        <taxon>metagenomes</taxon>
        <taxon>ecological metagenomes</taxon>
    </lineage>
</organism>
<dbReference type="PANTHER" id="PTHR38478">
    <property type="entry name" value="PEPTIDASE M1A AND M12B"/>
    <property type="match status" value="1"/>
</dbReference>
<dbReference type="InterPro" id="IPR033428">
    <property type="entry name" value="DUF5118"/>
</dbReference>
<dbReference type="PANTHER" id="PTHR38478:SF1">
    <property type="entry name" value="ZINC DEPENDENT METALLOPROTEASE DOMAIN LIPOPROTEIN"/>
    <property type="match status" value="1"/>
</dbReference>
<feature type="domain" description="DUF5118" evidence="3">
    <location>
        <begin position="50"/>
        <end position="97"/>
    </location>
</feature>
<dbReference type="InterPro" id="IPR033413">
    <property type="entry name" value="DUF5117"/>
</dbReference>
<feature type="domain" description="DUF5117" evidence="2">
    <location>
        <begin position="107"/>
        <end position="294"/>
    </location>
</feature>
<evidence type="ECO:0000259" key="2">
    <source>
        <dbReference type="Pfam" id="PF17148"/>
    </source>
</evidence>
<dbReference type="EMBL" id="UOER01000199">
    <property type="protein sequence ID" value="VAW23454.1"/>
    <property type="molecule type" value="Genomic_DNA"/>
</dbReference>
<evidence type="ECO:0000259" key="3">
    <source>
        <dbReference type="Pfam" id="PF17162"/>
    </source>
</evidence>